<dbReference type="GO" id="GO:0031005">
    <property type="term" value="F:filamin binding"/>
    <property type="evidence" value="ECO:0007669"/>
    <property type="project" value="TreeGrafter"/>
</dbReference>
<dbReference type="PROSITE" id="PS00478">
    <property type="entry name" value="LIM_DOMAIN_1"/>
    <property type="match status" value="1"/>
</dbReference>
<feature type="compositionally biased region" description="Basic and acidic residues" evidence="6">
    <location>
        <begin position="253"/>
        <end position="275"/>
    </location>
</feature>
<keyword evidence="9" id="KW-1185">Reference proteome</keyword>
<dbReference type="AlphaFoldDB" id="A0AAW0R0J2"/>
<dbReference type="EMBL" id="JAQQWP010000004">
    <property type="protein sequence ID" value="KAK8120777.1"/>
    <property type="molecule type" value="Genomic_DNA"/>
</dbReference>
<keyword evidence="3 5" id="KW-0862">Zinc</keyword>
<feature type="compositionally biased region" description="Gly residues" evidence="6">
    <location>
        <begin position="684"/>
        <end position="694"/>
    </location>
</feature>
<accession>A0AAW0R0J2</accession>
<feature type="region of interest" description="Disordered" evidence="6">
    <location>
        <begin position="72"/>
        <end position="531"/>
    </location>
</feature>
<dbReference type="Proteomes" id="UP001392437">
    <property type="component" value="Unassembled WGS sequence"/>
</dbReference>
<evidence type="ECO:0000256" key="1">
    <source>
        <dbReference type="ARBA" id="ARBA00022723"/>
    </source>
</evidence>
<evidence type="ECO:0000256" key="4">
    <source>
        <dbReference type="ARBA" id="ARBA00023038"/>
    </source>
</evidence>
<dbReference type="Pfam" id="PF00412">
    <property type="entry name" value="LIM"/>
    <property type="match status" value="2"/>
</dbReference>
<feature type="compositionally biased region" description="Basic and acidic residues" evidence="6">
    <location>
        <begin position="453"/>
        <end position="497"/>
    </location>
</feature>
<proteinExistence type="predicted"/>
<keyword evidence="4 5" id="KW-0440">LIM domain</keyword>
<dbReference type="PANTHER" id="PTHR24207">
    <property type="entry name" value="ZYX102 PROTEIN"/>
    <property type="match status" value="1"/>
</dbReference>
<evidence type="ECO:0000256" key="3">
    <source>
        <dbReference type="ARBA" id="ARBA00022833"/>
    </source>
</evidence>
<protein>
    <recommendedName>
        <fullName evidence="7">LIM zinc-binding domain-containing protein</fullName>
    </recommendedName>
</protein>
<evidence type="ECO:0000259" key="7">
    <source>
        <dbReference type="PROSITE" id="PS50023"/>
    </source>
</evidence>
<comment type="caution">
    <text evidence="8">The sequence shown here is derived from an EMBL/GenBank/DDBJ whole genome shotgun (WGS) entry which is preliminary data.</text>
</comment>
<dbReference type="GO" id="GO:0098609">
    <property type="term" value="P:cell-cell adhesion"/>
    <property type="evidence" value="ECO:0007669"/>
    <property type="project" value="TreeGrafter"/>
</dbReference>
<feature type="compositionally biased region" description="Basic and acidic residues" evidence="6">
    <location>
        <begin position="381"/>
        <end position="401"/>
    </location>
</feature>
<dbReference type="GO" id="GO:0046872">
    <property type="term" value="F:metal ion binding"/>
    <property type="evidence" value="ECO:0007669"/>
    <property type="project" value="UniProtKB-KW"/>
</dbReference>
<dbReference type="GO" id="GO:0001725">
    <property type="term" value="C:stress fiber"/>
    <property type="evidence" value="ECO:0007669"/>
    <property type="project" value="TreeGrafter"/>
</dbReference>
<evidence type="ECO:0000256" key="6">
    <source>
        <dbReference type="SAM" id="MobiDB-lite"/>
    </source>
</evidence>
<name>A0AAW0R0J2_9PEZI</name>
<dbReference type="PANTHER" id="PTHR24207:SF1">
    <property type="entry name" value="FILAMIN-BINDING LIM PROTEIN 1"/>
    <property type="match status" value="1"/>
</dbReference>
<feature type="region of interest" description="Disordered" evidence="6">
    <location>
        <begin position="654"/>
        <end position="717"/>
    </location>
</feature>
<feature type="compositionally biased region" description="Low complexity" evidence="6">
    <location>
        <begin position="415"/>
        <end position="445"/>
    </location>
</feature>
<feature type="compositionally biased region" description="Low complexity" evidence="6">
    <location>
        <begin position="695"/>
        <end position="704"/>
    </location>
</feature>
<dbReference type="CDD" id="cd08368">
    <property type="entry name" value="LIM"/>
    <property type="match status" value="1"/>
</dbReference>
<dbReference type="FunFam" id="2.10.110.10:FF:000105">
    <property type="entry name" value="Similar to LIM domain-containing protein"/>
    <property type="match status" value="1"/>
</dbReference>
<evidence type="ECO:0000313" key="8">
    <source>
        <dbReference type="EMBL" id="KAK8120777.1"/>
    </source>
</evidence>
<feature type="domain" description="LIM zinc-binding" evidence="7">
    <location>
        <begin position="531"/>
        <end position="594"/>
    </location>
</feature>
<dbReference type="SMART" id="SM00132">
    <property type="entry name" value="LIM"/>
    <property type="match status" value="2"/>
</dbReference>
<feature type="domain" description="LIM zinc-binding" evidence="7">
    <location>
        <begin position="595"/>
        <end position="654"/>
    </location>
</feature>
<feature type="compositionally biased region" description="Polar residues" evidence="6">
    <location>
        <begin position="92"/>
        <end position="117"/>
    </location>
</feature>
<feature type="compositionally biased region" description="Polar residues" evidence="6">
    <location>
        <begin position="182"/>
        <end position="193"/>
    </location>
</feature>
<dbReference type="GO" id="GO:0030695">
    <property type="term" value="F:GTPase regulator activity"/>
    <property type="evidence" value="ECO:0007669"/>
    <property type="project" value="UniProtKB-ARBA"/>
</dbReference>
<feature type="compositionally biased region" description="Pro residues" evidence="6">
    <location>
        <begin position="657"/>
        <end position="682"/>
    </location>
</feature>
<evidence type="ECO:0000256" key="5">
    <source>
        <dbReference type="PROSITE-ProRule" id="PRU00125"/>
    </source>
</evidence>
<dbReference type="CDD" id="cd09397">
    <property type="entry name" value="LIM1_UF1"/>
    <property type="match status" value="1"/>
</dbReference>
<evidence type="ECO:0000313" key="9">
    <source>
        <dbReference type="Proteomes" id="UP001392437"/>
    </source>
</evidence>
<feature type="compositionally biased region" description="Low complexity" evidence="6">
    <location>
        <begin position="322"/>
        <end position="358"/>
    </location>
</feature>
<dbReference type="PROSITE" id="PS50023">
    <property type="entry name" value="LIM_DOMAIN_2"/>
    <property type="match status" value="2"/>
</dbReference>
<evidence type="ECO:0000256" key="2">
    <source>
        <dbReference type="ARBA" id="ARBA00022737"/>
    </source>
</evidence>
<organism evidence="8 9">
    <name type="scientific">Apiospora kogelbergensis</name>
    <dbReference type="NCBI Taxonomy" id="1337665"/>
    <lineage>
        <taxon>Eukaryota</taxon>
        <taxon>Fungi</taxon>
        <taxon>Dikarya</taxon>
        <taxon>Ascomycota</taxon>
        <taxon>Pezizomycotina</taxon>
        <taxon>Sordariomycetes</taxon>
        <taxon>Xylariomycetidae</taxon>
        <taxon>Amphisphaeriales</taxon>
        <taxon>Apiosporaceae</taxon>
        <taxon>Apiospora</taxon>
    </lineage>
</organism>
<dbReference type="InterPro" id="IPR001781">
    <property type="entry name" value="Znf_LIM"/>
</dbReference>
<feature type="compositionally biased region" description="Polar residues" evidence="6">
    <location>
        <begin position="149"/>
        <end position="167"/>
    </location>
</feature>
<dbReference type="SUPFAM" id="SSF57716">
    <property type="entry name" value="Glucocorticoid receptor-like (DNA-binding domain)"/>
    <property type="match status" value="1"/>
</dbReference>
<sequence length="728" mass="79409">MAAPRQSAFMPTIKCSQCGNDVEISMMGEHVCSGAPAEEAPPPPPAAADVLGGAFASVKGVFGFGYGSKAAAPPTVDTKSANQAYNKPDQLTPISVSTGSRGTISPKTPTGRTNSTGGDEYFPAIAGSNSPSQTMRPGGYGGFADESEQTYGYGTSPQKPANPTNLLQRKIEGLAAPPPLERSNTTSSYSSNKPRVPRKNGYGGFGPPQTDQGEDFEPRPLGNQRAGTFPRDSERRADEYDAPNRAPSAPGSRPEHARAPTADYSERPMTRDRPNRPSYDARAPSQPSSLRGSYGRPQETRRHPSSSLSPADGYGAGNPYHSPSVSQSSSNSGYSRNSREPSMASSSTSPARSTASRRQNSGTQDLDDLMKDLESSMDSLNPRDMRGPPPRPERPDSRSDTRNPPAAVRPRIDSLRSSSSQNFNNQRPRSPQRSPPASRLEQPFSQPQPPYSQREHQREPSYTQREREPSYSQREREPSYSQREREPSSYSQREREPSYSQPQFEDNRSRSPAPAAKPMHTRAQSQGRSRGNCKACRLPITGKSVSSADGRLTGKYHKACFVCTTCMEPFSSAEFYVLDDKPYCERHYHKLNGSLCGTCSQGIEGQYLEDESTTQKYHPKCFRCGDCGQVLQDGYFEVDGKSYCERDAWKRLQPKPQVAPPRPPRGMMGPPPPRGGQRPPPMGMGMGMGMGGRPPYGMPSGNRLGPPPPGGMPGMPRMNKRMTRLGMF</sequence>
<dbReference type="Gene3D" id="2.10.110.10">
    <property type="entry name" value="Cysteine Rich Protein"/>
    <property type="match status" value="2"/>
</dbReference>
<keyword evidence="1 5" id="KW-0479">Metal-binding</keyword>
<gene>
    <name evidence="8" type="ORF">PG999_004897</name>
</gene>
<keyword evidence="2" id="KW-0677">Repeat</keyword>
<reference evidence="8 9" key="1">
    <citation type="submission" date="2023-01" db="EMBL/GenBank/DDBJ databases">
        <title>Analysis of 21 Apiospora genomes using comparative genomics revels a genus with tremendous synthesis potential of carbohydrate active enzymes and secondary metabolites.</title>
        <authorList>
            <person name="Sorensen T."/>
        </authorList>
    </citation>
    <scope>NUCLEOTIDE SEQUENCE [LARGE SCALE GENOMIC DNA]</scope>
    <source>
        <strain evidence="8 9">CBS 117206</strain>
    </source>
</reference>